<dbReference type="SMART" id="SM00382">
    <property type="entry name" value="AAA"/>
    <property type="match status" value="2"/>
</dbReference>
<organism evidence="11 12">
    <name type="scientific">Rubripirellula reticaptiva</name>
    <dbReference type="NCBI Taxonomy" id="2528013"/>
    <lineage>
        <taxon>Bacteria</taxon>
        <taxon>Pseudomonadati</taxon>
        <taxon>Planctomycetota</taxon>
        <taxon>Planctomycetia</taxon>
        <taxon>Pirellulales</taxon>
        <taxon>Pirellulaceae</taxon>
        <taxon>Rubripirellula</taxon>
    </lineage>
</organism>
<dbReference type="InterPro" id="IPR003439">
    <property type="entry name" value="ABC_transporter-like_ATP-bd"/>
</dbReference>
<dbReference type="PANTHER" id="PTHR43790">
    <property type="entry name" value="CARBOHYDRATE TRANSPORT ATP-BINDING PROTEIN MG119-RELATED"/>
    <property type="match status" value="1"/>
</dbReference>
<keyword evidence="6" id="KW-0547">Nucleotide-binding</keyword>
<keyword evidence="8" id="KW-1278">Translocase</keyword>
<reference evidence="11 12" key="1">
    <citation type="submission" date="2019-02" db="EMBL/GenBank/DDBJ databases">
        <title>Deep-cultivation of Planctomycetes and their phenomic and genomic characterization uncovers novel biology.</title>
        <authorList>
            <person name="Wiegand S."/>
            <person name="Jogler M."/>
            <person name="Boedeker C."/>
            <person name="Pinto D."/>
            <person name="Vollmers J."/>
            <person name="Rivas-Marin E."/>
            <person name="Kohn T."/>
            <person name="Peeters S.H."/>
            <person name="Heuer A."/>
            <person name="Rast P."/>
            <person name="Oberbeckmann S."/>
            <person name="Bunk B."/>
            <person name="Jeske O."/>
            <person name="Meyerdierks A."/>
            <person name="Storesund J.E."/>
            <person name="Kallscheuer N."/>
            <person name="Luecker S."/>
            <person name="Lage O.M."/>
            <person name="Pohl T."/>
            <person name="Merkel B.J."/>
            <person name="Hornburger P."/>
            <person name="Mueller R.-W."/>
            <person name="Bruemmer F."/>
            <person name="Labrenz M."/>
            <person name="Spormann A.M."/>
            <person name="Op Den Camp H."/>
            <person name="Overmann J."/>
            <person name="Amann R."/>
            <person name="Jetten M.S.M."/>
            <person name="Mascher T."/>
            <person name="Medema M.H."/>
            <person name="Devos D.P."/>
            <person name="Kaster A.-K."/>
            <person name="Ovreas L."/>
            <person name="Rohde M."/>
            <person name="Galperin M.Y."/>
            <person name="Jogler C."/>
        </authorList>
    </citation>
    <scope>NUCLEOTIDE SEQUENCE [LARGE SCALE GENOMIC DNA]</scope>
    <source>
        <strain evidence="11 12">Poly59</strain>
    </source>
</reference>
<evidence type="ECO:0000256" key="2">
    <source>
        <dbReference type="ARBA" id="ARBA00022448"/>
    </source>
</evidence>
<keyword evidence="5" id="KW-0677">Repeat</keyword>
<evidence type="ECO:0000259" key="10">
    <source>
        <dbReference type="PROSITE" id="PS50893"/>
    </source>
</evidence>
<dbReference type="Gene3D" id="3.40.50.300">
    <property type="entry name" value="P-loop containing nucleotide triphosphate hydrolases"/>
    <property type="match status" value="2"/>
</dbReference>
<evidence type="ECO:0000313" key="11">
    <source>
        <dbReference type="EMBL" id="TWU55705.1"/>
    </source>
</evidence>
<dbReference type="PANTHER" id="PTHR43790:SF3">
    <property type="entry name" value="D-ALLOSE IMPORT ATP-BINDING PROTEIN ALSA-RELATED"/>
    <property type="match status" value="1"/>
</dbReference>
<comment type="caution">
    <text evidence="11">The sequence shown here is derived from an EMBL/GenBank/DDBJ whole genome shotgun (WGS) entry which is preliminary data.</text>
</comment>
<evidence type="ECO:0000313" key="12">
    <source>
        <dbReference type="Proteomes" id="UP000317977"/>
    </source>
</evidence>
<dbReference type="GO" id="GO:0016887">
    <property type="term" value="F:ATP hydrolysis activity"/>
    <property type="evidence" value="ECO:0007669"/>
    <property type="project" value="InterPro"/>
</dbReference>
<name>A0A5C6F3J0_9BACT</name>
<dbReference type="EC" id="3.6.3.17" evidence="11"/>
<dbReference type="CDD" id="cd03215">
    <property type="entry name" value="ABC_Carb_Monos_II"/>
    <property type="match status" value="1"/>
</dbReference>
<dbReference type="EMBL" id="SJPX01000002">
    <property type="protein sequence ID" value="TWU55705.1"/>
    <property type="molecule type" value="Genomic_DNA"/>
</dbReference>
<sequence>MKSVSGSSAPLLEVRGIGKRFTGVRALSNVSLDFIAGEVHAVIGENGAGKSTMMKILAGVQPPDDGEILMDGKPVTINDVEKALDLGIALIHQELNLADNLNVGANIFLGREPTRMGLIDFRKIESESRKYLAMVGLDLDPNTVVETLTIGVQQLVEIAKALSVNARVLIMDEPTSSLSQHEVDALFRVIENLRSQGVTVIYISHRLREIERLADRVSVLRDGENAGFLARDEISHDAMVTRMVGRDISQFYARTTHPIGDPVLSVTDLQTRMWPGHAATFEVRSGEIVGVAGLVGAGRTEVLRAIFGVDAPVTGAVHVNGELIRSQNCRSAIAAGMALVPEDRKKEGLILESGVRLNIGLPGLERHKNAFGFLNRQQERIDSDRMTSEMNIKVSDDNQAVECLSGGNQQKVVIGKWLAMDPKVLLMDEPTRGVDIGAKQEIYRLMEELACRGVAVLFVSSEMEEVISMSDRMLVMHEGRIAGELSRAQFDEETIMQLATGGN</sequence>
<dbReference type="Pfam" id="PF00005">
    <property type="entry name" value="ABC_tran"/>
    <property type="match status" value="2"/>
</dbReference>
<dbReference type="GO" id="GO:0005524">
    <property type="term" value="F:ATP binding"/>
    <property type="evidence" value="ECO:0007669"/>
    <property type="project" value="UniProtKB-KW"/>
</dbReference>
<evidence type="ECO:0000256" key="1">
    <source>
        <dbReference type="ARBA" id="ARBA00004202"/>
    </source>
</evidence>
<feature type="domain" description="ABC transporter" evidence="10">
    <location>
        <begin position="261"/>
        <end position="503"/>
    </location>
</feature>
<evidence type="ECO:0000256" key="5">
    <source>
        <dbReference type="ARBA" id="ARBA00022737"/>
    </source>
</evidence>
<accession>A0A5C6F3J0</accession>
<evidence type="ECO:0000256" key="3">
    <source>
        <dbReference type="ARBA" id="ARBA00022475"/>
    </source>
</evidence>
<dbReference type="Proteomes" id="UP000317977">
    <property type="component" value="Unassembled WGS sequence"/>
</dbReference>
<dbReference type="FunFam" id="3.40.50.300:FF:000127">
    <property type="entry name" value="Ribose import ATP-binding protein RbsA"/>
    <property type="match status" value="1"/>
</dbReference>
<dbReference type="PROSITE" id="PS50893">
    <property type="entry name" value="ABC_TRANSPORTER_2"/>
    <property type="match status" value="2"/>
</dbReference>
<dbReference type="InterPro" id="IPR017871">
    <property type="entry name" value="ABC_transporter-like_CS"/>
</dbReference>
<dbReference type="GO" id="GO:0005886">
    <property type="term" value="C:plasma membrane"/>
    <property type="evidence" value="ECO:0007669"/>
    <property type="project" value="UniProtKB-SubCell"/>
</dbReference>
<keyword evidence="11" id="KW-0378">Hydrolase</keyword>
<proteinExistence type="predicted"/>
<dbReference type="CDD" id="cd03216">
    <property type="entry name" value="ABC_Carb_Monos_I"/>
    <property type="match status" value="1"/>
</dbReference>
<keyword evidence="2" id="KW-0813">Transport</keyword>
<evidence type="ECO:0000256" key="9">
    <source>
        <dbReference type="ARBA" id="ARBA00023136"/>
    </source>
</evidence>
<keyword evidence="12" id="KW-1185">Reference proteome</keyword>
<dbReference type="SUPFAM" id="SSF52540">
    <property type="entry name" value="P-loop containing nucleoside triphosphate hydrolases"/>
    <property type="match status" value="2"/>
</dbReference>
<evidence type="ECO:0000256" key="4">
    <source>
        <dbReference type="ARBA" id="ARBA00022597"/>
    </source>
</evidence>
<keyword evidence="9" id="KW-0472">Membrane</keyword>
<dbReference type="InterPro" id="IPR050107">
    <property type="entry name" value="ABC_carbohydrate_import_ATPase"/>
</dbReference>
<evidence type="ECO:0000256" key="7">
    <source>
        <dbReference type="ARBA" id="ARBA00022840"/>
    </source>
</evidence>
<keyword evidence="7 11" id="KW-0067">ATP-binding</keyword>
<keyword evidence="4" id="KW-0762">Sugar transport</keyword>
<keyword evidence="3" id="KW-1003">Cell membrane</keyword>
<dbReference type="InterPro" id="IPR003593">
    <property type="entry name" value="AAA+_ATPase"/>
</dbReference>
<dbReference type="AlphaFoldDB" id="A0A5C6F3J0"/>
<evidence type="ECO:0000256" key="8">
    <source>
        <dbReference type="ARBA" id="ARBA00022967"/>
    </source>
</evidence>
<gene>
    <name evidence="11" type="primary">araG</name>
    <name evidence="11" type="ORF">Poly59_20050</name>
</gene>
<feature type="domain" description="ABC transporter" evidence="10">
    <location>
        <begin position="12"/>
        <end position="247"/>
    </location>
</feature>
<dbReference type="PROSITE" id="PS00211">
    <property type="entry name" value="ABC_TRANSPORTER_1"/>
    <property type="match status" value="1"/>
</dbReference>
<comment type="subcellular location">
    <subcellularLocation>
        <location evidence="1">Cell membrane</location>
        <topology evidence="1">Peripheral membrane protein</topology>
    </subcellularLocation>
</comment>
<evidence type="ECO:0000256" key="6">
    <source>
        <dbReference type="ARBA" id="ARBA00022741"/>
    </source>
</evidence>
<protein>
    <submittedName>
        <fullName evidence="11">Arabinose import ATP-binding protein AraG</fullName>
        <ecNumber evidence="11">3.6.3.17</ecNumber>
    </submittedName>
</protein>
<dbReference type="InterPro" id="IPR027417">
    <property type="entry name" value="P-loop_NTPase"/>
</dbReference>